<evidence type="ECO:0008006" key="3">
    <source>
        <dbReference type="Google" id="ProtNLM"/>
    </source>
</evidence>
<reference evidence="2" key="1">
    <citation type="journal article" date="2019" name="Int. J. Syst. Evol. Microbiol.">
        <title>The Global Catalogue of Microorganisms (GCM) 10K type strain sequencing project: providing services to taxonomists for standard genome sequencing and annotation.</title>
        <authorList>
            <consortium name="The Broad Institute Genomics Platform"/>
            <consortium name="The Broad Institute Genome Sequencing Center for Infectious Disease"/>
            <person name="Wu L."/>
            <person name="Ma J."/>
        </authorList>
    </citation>
    <scope>NUCLEOTIDE SEQUENCE [LARGE SCALE GENOMIC DNA]</scope>
    <source>
        <strain evidence="2">JCM 4788</strain>
    </source>
</reference>
<evidence type="ECO:0000313" key="1">
    <source>
        <dbReference type="EMBL" id="GAA0436021.1"/>
    </source>
</evidence>
<name>A0ABN0Z6H2_9ACTN</name>
<comment type="caution">
    <text evidence="1">The sequence shown here is derived from an EMBL/GenBank/DDBJ whole genome shotgun (WGS) entry which is preliminary data.</text>
</comment>
<protein>
    <recommendedName>
        <fullName evidence="3">Tetratricopeptide repeat protein</fullName>
    </recommendedName>
</protein>
<organism evidence="1 2">
    <name type="scientific">Streptomyces luteireticuli</name>
    <dbReference type="NCBI Taxonomy" id="173858"/>
    <lineage>
        <taxon>Bacteria</taxon>
        <taxon>Bacillati</taxon>
        <taxon>Actinomycetota</taxon>
        <taxon>Actinomycetes</taxon>
        <taxon>Kitasatosporales</taxon>
        <taxon>Streptomycetaceae</taxon>
        <taxon>Streptomyces</taxon>
    </lineage>
</organism>
<evidence type="ECO:0000313" key="2">
    <source>
        <dbReference type="Proteomes" id="UP001500879"/>
    </source>
</evidence>
<sequence>MSPFDEASLTSESALVARDMGAYGKAIEYAEQAIRMRAEGRARSLALSRVTLVSIDVCREDLDAVVESGEDLLTPNPALGSVRVVNQVVGLRRQLKPHAGYRPVQGFLSRLDEFARTQSLLLADLMPSRSKGSPK</sequence>
<dbReference type="Proteomes" id="UP001500879">
    <property type="component" value="Unassembled WGS sequence"/>
</dbReference>
<dbReference type="EMBL" id="BAAABX010000086">
    <property type="protein sequence ID" value="GAA0436021.1"/>
    <property type="molecule type" value="Genomic_DNA"/>
</dbReference>
<keyword evidence="2" id="KW-1185">Reference proteome</keyword>
<gene>
    <name evidence="1" type="ORF">GCM10010357_66850</name>
</gene>
<proteinExistence type="predicted"/>
<accession>A0ABN0Z6H2</accession>